<dbReference type="PANTHER" id="PTHR45908:SF15">
    <property type="entry name" value="FUNGAL LIPASE-LIKE DOMAIN-CONTAINING PROTEIN"/>
    <property type="match status" value="1"/>
</dbReference>
<proteinExistence type="predicted"/>
<dbReference type="OrthoDB" id="426718at2759"/>
<dbReference type="Gene3D" id="3.40.50.1820">
    <property type="entry name" value="alpha/beta hydrolase"/>
    <property type="match status" value="1"/>
</dbReference>
<accession>A0A0C2DHP7</accession>
<dbReference type="Proteomes" id="UP000054047">
    <property type="component" value="Unassembled WGS sequence"/>
</dbReference>
<evidence type="ECO:0000313" key="3">
    <source>
        <dbReference type="Proteomes" id="UP000054047"/>
    </source>
</evidence>
<gene>
    <name evidence="2" type="ORF">ANCDUO_00168</name>
</gene>
<keyword evidence="3" id="KW-1185">Reference proteome</keyword>
<dbReference type="Pfam" id="PF01764">
    <property type="entry name" value="Lipase_3"/>
    <property type="match status" value="1"/>
</dbReference>
<dbReference type="InterPro" id="IPR002921">
    <property type="entry name" value="Fungal_lipase-type"/>
</dbReference>
<organism evidence="2 3">
    <name type="scientific">Ancylostoma duodenale</name>
    <dbReference type="NCBI Taxonomy" id="51022"/>
    <lineage>
        <taxon>Eukaryota</taxon>
        <taxon>Metazoa</taxon>
        <taxon>Ecdysozoa</taxon>
        <taxon>Nematoda</taxon>
        <taxon>Chromadorea</taxon>
        <taxon>Rhabditida</taxon>
        <taxon>Rhabditina</taxon>
        <taxon>Rhabditomorpha</taxon>
        <taxon>Strongyloidea</taxon>
        <taxon>Ancylostomatidae</taxon>
        <taxon>Ancylostomatinae</taxon>
        <taxon>Ancylostoma</taxon>
    </lineage>
</organism>
<dbReference type="GO" id="GO:0006629">
    <property type="term" value="P:lipid metabolic process"/>
    <property type="evidence" value="ECO:0007669"/>
    <property type="project" value="InterPro"/>
</dbReference>
<dbReference type="PANTHER" id="PTHR45908">
    <property type="entry name" value="PROTEIN CBG11750-RELATED"/>
    <property type="match status" value="1"/>
</dbReference>
<dbReference type="AlphaFoldDB" id="A0A0C2DHP7"/>
<dbReference type="InterPro" id="IPR029058">
    <property type="entry name" value="AB_hydrolase_fold"/>
</dbReference>
<feature type="domain" description="Fungal lipase-type" evidence="1">
    <location>
        <begin position="35"/>
        <end position="134"/>
    </location>
</feature>
<protein>
    <submittedName>
        <fullName evidence="2">Triacylglycerol lipase</fullName>
    </submittedName>
</protein>
<evidence type="ECO:0000313" key="2">
    <source>
        <dbReference type="EMBL" id="KIH69483.1"/>
    </source>
</evidence>
<evidence type="ECO:0000259" key="1">
    <source>
        <dbReference type="Pfam" id="PF01764"/>
    </source>
</evidence>
<dbReference type="EMBL" id="KN726148">
    <property type="protein sequence ID" value="KIH69483.1"/>
    <property type="molecule type" value="Genomic_DNA"/>
</dbReference>
<reference evidence="2 3" key="1">
    <citation type="submission" date="2013-12" db="EMBL/GenBank/DDBJ databases">
        <title>Draft genome of the parsitic nematode Ancylostoma duodenale.</title>
        <authorList>
            <person name="Mitreva M."/>
        </authorList>
    </citation>
    <scope>NUCLEOTIDE SEQUENCE [LARGE SCALE GENOMIC DNA]</scope>
    <source>
        <strain evidence="2 3">Zhejiang</strain>
    </source>
</reference>
<sequence length="191" mass="21564">MSTSFYIRTFTTDCDSSGNQCRGLLAVSVEAKSIYVAYRDSESQKQFAAEMLNGFGAQLGAWEKFDNSEAGVISYFHHAFYRTFLGTGMKEHFLELKKKYANYRVWVTGYSLGGSLASLTALYLAKNDLVDKKVVASIPRSADPSTTLTGTLYQKQPLFYRYLVHYNNKMEKGDSFRVSLRISIEHHSVVV</sequence>
<dbReference type="SUPFAM" id="SSF53474">
    <property type="entry name" value="alpha/beta-Hydrolases"/>
    <property type="match status" value="1"/>
</dbReference>
<name>A0A0C2DHP7_9BILA</name>